<dbReference type="EMBL" id="UGED01000009">
    <property type="protein sequence ID" value="STL59688.1"/>
    <property type="molecule type" value="Genomic_DNA"/>
</dbReference>
<feature type="transmembrane region" description="Helical" evidence="1">
    <location>
        <begin position="21"/>
        <end position="45"/>
    </location>
</feature>
<gene>
    <name evidence="2" type="ORF">NCTC9962_05138</name>
</gene>
<reference evidence="2 3" key="1">
    <citation type="submission" date="2018-06" db="EMBL/GenBank/DDBJ databases">
        <authorList>
            <consortium name="Pathogen Informatics"/>
            <person name="Doyle S."/>
        </authorList>
    </citation>
    <scope>NUCLEOTIDE SEQUENCE [LARGE SCALE GENOMIC DNA]</scope>
    <source>
        <strain evidence="2 3">NCTC9962</strain>
    </source>
</reference>
<dbReference type="AlphaFoldDB" id="A0A377BFM4"/>
<accession>A0A377BFM4</accession>
<evidence type="ECO:0000256" key="1">
    <source>
        <dbReference type="SAM" id="Phobius"/>
    </source>
</evidence>
<proteinExistence type="predicted"/>
<organism evidence="2 3">
    <name type="scientific">Escherichia coli</name>
    <dbReference type="NCBI Taxonomy" id="562"/>
    <lineage>
        <taxon>Bacteria</taxon>
        <taxon>Pseudomonadati</taxon>
        <taxon>Pseudomonadota</taxon>
        <taxon>Gammaproteobacteria</taxon>
        <taxon>Enterobacterales</taxon>
        <taxon>Enterobacteriaceae</taxon>
        <taxon>Escherichia</taxon>
    </lineage>
</organism>
<evidence type="ECO:0000313" key="3">
    <source>
        <dbReference type="Proteomes" id="UP000254052"/>
    </source>
</evidence>
<sequence>MNNNDYLKRFRGMIDVQNRKNTITGALVLVGIMAVLMPGAIFWFVKVTM</sequence>
<name>A0A377BFM4_ECOLX</name>
<protein>
    <submittedName>
        <fullName evidence="2">Uncharacterized protein</fullName>
    </submittedName>
</protein>
<keyword evidence="1" id="KW-0472">Membrane</keyword>
<dbReference type="Proteomes" id="UP000254052">
    <property type="component" value="Unassembled WGS sequence"/>
</dbReference>
<keyword evidence="1" id="KW-0812">Transmembrane</keyword>
<evidence type="ECO:0000313" key="2">
    <source>
        <dbReference type="EMBL" id="STL59688.1"/>
    </source>
</evidence>
<keyword evidence="1" id="KW-1133">Transmembrane helix</keyword>